<proteinExistence type="predicted"/>
<keyword evidence="2" id="KW-0808">Transferase</keyword>
<feature type="domain" description="Phospholipid/glycerol acyltransferase" evidence="1">
    <location>
        <begin position="50"/>
        <end position="206"/>
    </location>
</feature>
<dbReference type="SUPFAM" id="SSF69593">
    <property type="entry name" value="Glycerol-3-phosphate (1)-acyltransferase"/>
    <property type="match status" value="1"/>
</dbReference>
<dbReference type="EMBL" id="RQHV01000061">
    <property type="protein sequence ID" value="TGN07947.1"/>
    <property type="molecule type" value="Genomic_DNA"/>
</dbReference>
<dbReference type="Pfam" id="PF01553">
    <property type="entry name" value="Acyltransferase"/>
    <property type="match status" value="1"/>
</dbReference>
<evidence type="ECO:0000313" key="2">
    <source>
        <dbReference type="EMBL" id="TGN07947.1"/>
    </source>
</evidence>
<dbReference type="SMART" id="SM00563">
    <property type="entry name" value="PlsC"/>
    <property type="match status" value="1"/>
</dbReference>
<evidence type="ECO:0000313" key="3">
    <source>
        <dbReference type="Proteomes" id="UP000298264"/>
    </source>
</evidence>
<dbReference type="Proteomes" id="UP000298264">
    <property type="component" value="Unassembled WGS sequence"/>
</dbReference>
<dbReference type="RefSeq" id="WP_135764926.1">
    <property type="nucleotide sequence ID" value="NZ_RQHV01000061.1"/>
</dbReference>
<dbReference type="AlphaFoldDB" id="A0A4R9LMN2"/>
<name>A0A4R9LMN2_9LEPT</name>
<comment type="caution">
    <text evidence="2">The sequence shown here is derived from an EMBL/GenBank/DDBJ whole genome shotgun (WGS) entry which is preliminary data.</text>
</comment>
<gene>
    <name evidence="2" type="ORF">EHS11_13480</name>
</gene>
<protein>
    <submittedName>
        <fullName evidence="2">1-acyl-sn-glycerol-3-phosphate acyltransferase</fullName>
    </submittedName>
</protein>
<organism evidence="2 3">
    <name type="scientific">Leptospira ilyithenensis</name>
    <dbReference type="NCBI Taxonomy" id="2484901"/>
    <lineage>
        <taxon>Bacteria</taxon>
        <taxon>Pseudomonadati</taxon>
        <taxon>Spirochaetota</taxon>
        <taxon>Spirochaetia</taxon>
        <taxon>Leptospirales</taxon>
        <taxon>Leptospiraceae</taxon>
        <taxon>Leptospira</taxon>
    </lineage>
</organism>
<dbReference type="OrthoDB" id="318526at2"/>
<keyword evidence="2" id="KW-0012">Acyltransferase</keyword>
<reference evidence="2" key="1">
    <citation type="journal article" date="2019" name="PLoS Negl. Trop. Dis.">
        <title>Revisiting the worldwide diversity of Leptospira species in the environment.</title>
        <authorList>
            <person name="Vincent A.T."/>
            <person name="Schiettekatte O."/>
            <person name="Bourhy P."/>
            <person name="Veyrier F.J."/>
            <person name="Picardeau M."/>
        </authorList>
    </citation>
    <scope>NUCLEOTIDE SEQUENCE [LARGE SCALE GENOMIC DNA]</scope>
    <source>
        <strain evidence="2">201400974</strain>
    </source>
</reference>
<evidence type="ECO:0000259" key="1">
    <source>
        <dbReference type="SMART" id="SM00563"/>
    </source>
</evidence>
<dbReference type="GO" id="GO:0016746">
    <property type="term" value="F:acyltransferase activity"/>
    <property type="evidence" value="ECO:0007669"/>
    <property type="project" value="UniProtKB-KW"/>
</dbReference>
<dbReference type="InterPro" id="IPR002123">
    <property type="entry name" value="Plipid/glycerol_acylTrfase"/>
</dbReference>
<keyword evidence="3" id="KW-1185">Reference proteome</keyword>
<sequence length="379" mass="43579">MKPEKINPIRATLPYDFLINLVYKSRGLIFHSIEEHFSDERDTFASPYPSALIANHVSEADISALSAVYRRLSPRVKVIIPAREDILRNDFLQKEFRTKGIIKLLLTAIDKSHIIPFLLNYIGAHPIKRPFRDNARDLMKKGELRETVEAEWSFLVSKIKDGRNLFMFPEGTYNHDGYLNQIRKGAYYLKSKIGNLQFNSFTFTYDSISTDKSTLHISYGNPFSLEEGMDADTVTQLVEEKLGSGYVLTMGNLLSYVLFKLESQVKTSTEKLNLVLNDFNDHITKEYPGLKKGSSLRKNFSLQGLDPIFKKLIREKYIDIKEDSIVLLDKLTIIPKSIHNLKKNNTILYHKNQLNWHLNKLDSIWTGLEAKLISTDLTS</sequence>
<accession>A0A4R9LMN2</accession>